<evidence type="ECO:0000313" key="1">
    <source>
        <dbReference type="EMBL" id="SVD00952.1"/>
    </source>
</evidence>
<dbReference type="SUPFAM" id="SSF100950">
    <property type="entry name" value="NagB/RpiA/CoA transferase-like"/>
    <property type="match status" value="1"/>
</dbReference>
<sequence>IEQTIQYGAHGPRRLHVLIVEEAQT</sequence>
<dbReference type="AlphaFoldDB" id="A0A382RUI1"/>
<reference evidence="1" key="1">
    <citation type="submission" date="2018-05" db="EMBL/GenBank/DDBJ databases">
        <authorList>
            <person name="Lanie J.A."/>
            <person name="Ng W.-L."/>
            <person name="Kazmierczak K.M."/>
            <person name="Andrzejewski T.M."/>
            <person name="Davidsen T.M."/>
            <person name="Wayne K.J."/>
            <person name="Tettelin H."/>
            <person name="Glass J.I."/>
            <person name="Rusch D."/>
            <person name="Podicherti R."/>
            <person name="Tsui H.-C.T."/>
            <person name="Winkler M.E."/>
        </authorList>
    </citation>
    <scope>NUCLEOTIDE SEQUENCE</scope>
</reference>
<dbReference type="InterPro" id="IPR024185">
    <property type="entry name" value="FTHF_cligase-like_sf"/>
</dbReference>
<protein>
    <recommendedName>
        <fullName evidence="2">LUD domain-containing protein</fullName>
    </recommendedName>
</protein>
<dbReference type="InterPro" id="IPR037171">
    <property type="entry name" value="NagB/RpiA_transferase-like"/>
</dbReference>
<dbReference type="Gene3D" id="3.40.50.10420">
    <property type="entry name" value="NagB/RpiA/CoA transferase-like"/>
    <property type="match status" value="1"/>
</dbReference>
<dbReference type="EMBL" id="UINC01124064">
    <property type="protein sequence ID" value="SVD00952.1"/>
    <property type="molecule type" value="Genomic_DNA"/>
</dbReference>
<evidence type="ECO:0008006" key="2">
    <source>
        <dbReference type="Google" id="ProtNLM"/>
    </source>
</evidence>
<proteinExistence type="predicted"/>
<name>A0A382RUI1_9ZZZZ</name>
<feature type="non-terminal residue" evidence="1">
    <location>
        <position position="1"/>
    </location>
</feature>
<accession>A0A382RUI1</accession>
<organism evidence="1">
    <name type="scientific">marine metagenome</name>
    <dbReference type="NCBI Taxonomy" id="408172"/>
    <lineage>
        <taxon>unclassified sequences</taxon>
        <taxon>metagenomes</taxon>
        <taxon>ecological metagenomes</taxon>
    </lineage>
</organism>
<gene>
    <name evidence="1" type="ORF">METZ01_LOCUS353806</name>
</gene>